<sequence length="83" mass="9219">MSAIASAAAASSSNTRENMRGVVAIDVSQPPGQSSSQRISQQNNLLVRVKSKKINKEVRRYGAVRKVLLVLKIFEFHLKIHRC</sequence>
<dbReference type="EMBL" id="JAAALK010001256">
    <property type="protein sequence ID" value="KAG8043112.1"/>
    <property type="molecule type" value="Genomic_DNA"/>
</dbReference>
<name>A0A8J5UUG7_ZIZPA</name>
<gene>
    <name evidence="1" type="ORF">GUJ93_ZPchr2169g6439</name>
</gene>
<keyword evidence="2" id="KW-1185">Reference proteome</keyword>
<accession>A0A8J5UUG7</accession>
<proteinExistence type="predicted"/>
<comment type="caution">
    <text evidence="1">The sequence shown here is derived from an EMBL/GenBank/DDBJ whole genome shotgun (WGS) entry which is preliminary data.</text>
</comment>
<protein>
    <submittedName>
        <fullName evidence="1">Uncharacterized protein</fullName>
    </submittedName>
</protein>
<dbReference type="Proteomes" id="UP000729402">
    <property type="component" value="Unassembled WGS sequence"/>
</dbReference>
<organism evidence="1 2">
    <name type="scientific">Zizania palustris</name>
    <name type="common">Northern wild rice</name>
    <dbReference type="NCBI Taxonomy" id="103762"/>
    <lineage>
        <taxon>Eukaryota</taxon>
        <taxon>Viridiplantae</taxon>
        <taxon>Streptophyta</taxon>
        <taxon>Embryophyta</taxon>
        <taxon>Tracheophyta</taxon>
        <taxon>Spermatophyta</taxon>
        <taxon>Magnoliopsida</taxon>
        <taxon>Liliopsida</taxon>
        <taxon>Poales</taxon>
        <taxon>Poaceae</taxon>
        <taxon>BOP clade</taxon>
        <taxon>Oryzoideae</taxon>
        <taxon>Oryzeae</taxon>
        <taxon>Zizaniinae</taxon>
        <taxon>Zizania</taxon>
    </lineage>
</organism>
<evidence type="ECO:0000313" key="1">
    <source>
        <dbReference type="EMBL" id="KAG8043112.1"/>
    </source>
</evidence>
<evidence type="ECO:0000313" key="2">
    <source>
        <dbReference type="Proteomes" id="UP000729402"/>
    </source>
</evidence>
<dbReference type="AlphaFoldDB" id="A0A8J5UUG7"/>
<reference evidence="1" key="1">
    <citation type="journal article" date="2021" name="bioRxiv">
        <title>Whole Genome Assembly and Annotation of Northern Wild Rice, Zizania palustris L., Supports a Whole Genome Duplication in the Zizania Genus.</title>
        <authorList>
            <person name="Haas M."/>
            <person name="Kono T."/>
            <person name="Macchietto M."/>
            <person name="Millas R."/>
            <person name="McGilp L."/>
            <person name="Shao M."/>
            <person name="Duquette J."/>
            <person name="Hirsch C.N."/>
            <person name="Kimball J."/>
        </authorList>
    </citation>
    <scope>NUCLEOTIDE SEQUENCE</scope>
    <source>
        <tissue evidence="1">Fresh leaf tissue</tissue>
    </source>
</reference>
<reference evidence="1" key="2">
    <citation type="submission" date="2021-02" db="EMBL/GenBank/DDBJ databases">
        <authorList>
            <person name="Kimball J.A."/>
            <person name="Haas M.W."/>
            <person name="Macchietto M."/>
            <person name="Kono T."/>
            <person name="Duquette J."/>
            <person name="Shao M."/>
        </authorList>
    </citation>
    <scope>NUCLEOTIDE SEQUENCE</scope>
    <source>
        <tissue evidence="1">Fresh leaf tissue</tissue>
    </source>
</reference>